<dbReference type="InterPro" id="IPR016024">
    <property type="entry name" value="ARM-type_fold"/>
</dbReference>
<proteinExistence type="predicted"/>
<evidence type="ECO:0000256" key="1">
    <source>
        <dbReference type="SAM" id="MobiDB-lite"/>
    </source>
</evidence>
<gene>
    <name evidence="2" type="ORF">CHLNCDRAFT_145475</name>
</gene>
<sequence>MKRSRDDEGEVEEALHQLQGTLERGFEHKLRALDKVISLIDPSDDQYVIQRALVNGDAAFYVTELLADATAGAKAAEAVAAVCRHAAPSMARLATGPLVGLDSSVERVSLNPCQSDFVDSGAVAALVPMALQRSEAAREAAAEALAALCSFNQEGKLAYLEGLVQALTQQQQLEVRPTGGCSRRELPLVFAPVGAATLELLDALIDGMECGGEAAAQQLDLLLVPLLAELRAGRGRPASQAAVSLLGTLCERRPELAAELRAAGAVAGVAQHLLHGSQEVQDVAARALWLLAKDDKKCLAAEQGLLGCEASALARMLVQLIEVADAEEARQREEEDGGAGSGAEGDAPGGAAGVVGGPPAADICHAEEASALLKALAAAHPEVEQLVEEREVPIARHSSQKCCIQ</sequence>
<dbReference type="InterPro" id="IPR011989">
    <property type="entry name" value="ARM-like"/>
</dbReference>
<dbReference type="InterPro" id="IPR000225">
    <property type="entry name" value="Armadillo"/>
</dbReference>
<dbReference type="SUPFAM" id="SSF48371">
    <property type="entry name" value="ARM repeat"/>
    <property type="match status" value="1"/>
</dbReference>
<evidence type="ECO:0000313" key="3">
    <source>
        <dbReference type="Proteomes" id="UP000008141"/>
    </source>
</evidence>
<protein>
    <recommendedName>
        <fullName evidence="4">Nucleotide exchange factor Fes1 domain-containing protein</fullName>
    </recommendedName>
</protein>
<dbReference type="AlphaFoldDB" id="E1ZDK1"/>
<dbReference type="OrthoDB" id="557717at2759"/>
<feature type="compositionally biased region" description="Gly residues" evidence="1">
    <location>
        <begin position="338"/>
        <end position="354"/>
    </location>
</feature>
<dbReference type="Gene3D" id="1.25.10.10">
    <property type="entry name" value="Leucine-rich Repeat Variant"/>
    <property type="match status" value="2"/>
</dbReference>
<evidence type="ECO:0000313" key="2">
    <source>
        <dbReference type="EMBL" id="EFN56036.1"/>
    </source>
</evidence>
<feature type="region of interest" description="Disordered" evidence="1">
    <location>
        <begin position="328"/>
        <end position="354"/>
    </location>
</feature>
<accession>E1ZDK1</accession>
<dbReference type="Proteomes" id="UP000008141">
    <property type="component" value="Unassembled WGS sequence"/>
</dbReference>
<dbReference type="InParanoid" id="E1ZDK1"/>
<dbReference type="EMBL" id="GL433843">
    <property type="protein sequence ID" value="EFN56036.1"/>
    <property type="molecule type" value="Genomic_DNA"/>
</dbReference>
<evidence type="ECO:0008006" key="4">
    <source>
        <dbReference type="Google" id="ProtNLM"/>
    </source>
</evidence>
<dbReference type="SMART" id="SM00185">
    <property type="entry name" value="ARM"/>
    <property type="match status" value="2"/>
</dbReference>
<organism evidence="3">
    <name type="scientific">Chlorella variabilis</name>
    <name type="common">Green alga</name>
    <dbReference type="NCBI Taxonomy" id="554065"/>
    <lineage>
        <taxon>Eukaryota</taxon>
        <taxon>Viridiplantae</taxon>
        <taxon>Chlorophyta</taxon>
        <taxon>core chlorophytes</taxon>
        <taxon>Trebouxiophyceae</taxon>
        <taxon>Chlorellales</taxon>
        <taxon>Chlorellaceae</taxon>
        <taxon>Chlorella clade</taxon>
        <taxon>Chlorella</taxon>
    </lineage>
</organism>
<dbReference type="KEGG" id="cvr:CHLNCDRAFT_145475"/>
<reference evidence="2 3" key="1">
    <citation type="journal article" date="2010" name="Plant Cell">
        <title>The Chlorella variabilis NC64A genome reveals adaptation to photosymbiosis, coevolution with viruses, and cryptic sex.</title>
        <authorList>
            <person name="Blanc G."/>
            <person name="Duncan G."/>
            <person name="Agarkova I."/>
            <person name="Borodovsky M."/>
            <person name="Gurnon J."/>
            <person name="Kuo A."/>
            <person name="Lindquist E."/>
            <person name="Lucas S."/>
            <person name="Pangilinan J."/>
            <person name="Polle J."/>
            <person name="Salamov A."/>
            <person name="Terry A."/>
            <person name="Yamada T."/>
            <person name="Dunigan D.D."/>
            <person name="Grigoriev I.V."/>
            <person name="Claverie J.M."/>
            <person name="Van Etten J.L."/>
        </authorList>
    </citation>
    <scope>NUCLEOTIDE SEQUENCE [LARGE SCALE GENOMIC DNA]</scope>
    <source>
        <strain evidence="2 3">NC64A</strain>
    </source>
</reference>
<name>E1ZDK1_CHLVA</name>
<dbReference type="RefSeq" id="XP_005848138.1">
    <property type="nucleotide sequence ID" value="XM_005848076.1"/>
</dbReference>
<keyword evidence="3" id="KW-1185">Reference proteome</keyword>
<dbReference type="GeneID" id="17355409"/>